<comment type="caution">
    <text evidence="1">The sequence shown here is derived from an EMBL/GenBank/DDBJ whole genome shotgun (WGS) entry which is preliminary data.</text>
</comment>
<accession>A0AAV4PBX5</accession>
<gene>
    <name evidence="1" type="ORF">CDAR_583111</name>
</gene>
<evidence type="ECO:0000313" key="1">
    <source>
        <dbReference type="EMBL" id="GIX93191.1"/>
    </source>
</evidence>
<evidence type="ECO:0000313" key="2">
    <source>
        <dbReference type="Proteomes" id="UP001054837"/>
    </source>
</evidence>
<sequence length="97" mass="10731">MSISTPSIIASSYECFACQLKDIVYLAQTFYLLGVPRKYLAEGFPPVCVYLAISHSCAMKLSCTWPPARFFCFGRCSFKGFGPFGLLGGTFVFIENT</sequence>
<organism evidence="1 2">
    <name type="scientific">Caerostris darwini</name>
    <dbReference type="NCBI Taxonomy" id="1538125"/>
    <lineage>
        <taxon>Eukaryota</taxon>
        <taxon>Metazoa</taxon>
        <taxon>Ecdysozoa</taxon>
        <taxon>Arthropoda</taxon>
        <taxon>Chelicerata</taxon>
        <taxon>Arachnida</taxon>
        <taxon>Araneae</taxon>
        <taxon>Araneomorphae</taxon>
        <taxon>Entelegynae</taxon>
        <taxon>Araneoidea</taxon>
        <taxon>Araneidae</taxon>
        <taxon>Caerostris</taxon>
    </lineage>
</organism>
<name>A0AAV4PBX5_9ARAC</name>
<dbReference type="Proteomes" id="UP001054837">
    <property type="component" value="Unassembled WGS sequence"/>
</dbReference>
<proteinExistence type="predicted"/>
<dbReference type="EMBL" id="BPLQ01002472">
    <property type="protein sequence ID" value="GIX93191.1"/>
    <property type="molecule type" value="Genomic_DNA"/>
</dbReference>
<dbReference type="AlphaFoldDB" id="A0AAV4PBX5"/>
<reference evidence="1 2" key="1">
    <citation type="submission" date="2021-06" db="EMBL/GenBank/DDBJ databases">
        <title>Caerostris darwini draft genome.</title>
        <authorList>
            <person name="Kono N."/>
            <person name="Arakawa K."/>
        </authorList>
    </citation>
    <scope>NUCLEOTIDE SEQUENCE [LARGE SCALE GENOMIC DNA]</scope>
</reference>
<keyword evidence="2" id="KW-1185">Reference proteome</keyword>
<protein>
    <submittedName>
        <fullName evidence="1">Uncharacterized protein</fullName>
    </submittedName>
</protein>